<reference evidence="1" key="1">
    <citation type="journal article" date="2021" name="J. Hered.">
        <title>Genome Assembly of Salicaceae Populus deltoides (Eastern Cottonwood) I-69 Based on Nanopore Sequencing and Hi-C Technologies.</title>
        <authorList>
            <person name="Bai S."/>
            <person name="Wu H."/>
            <person name="Zhang J."/>
            <person name="Pan Z."/>
            <person name="Zhao W."/>
            <person name="Li Z."/>
            <person name="Tong C."/>
        </authorList>
    </citation>
    <scope>NUCLEOTIDE SEQUENCE</scope>
    <source>
        <tissue evidence="1">Leaf</tissue>
    </source>
</reference>
<protein>
    <submittedName>
        <fullName evidence="1">Uncharacterized protein</fullName>
    </submittedName>
</protein>
<evidence type="ECO:0000313" key="2">
    <source>
        <dbReference type="Proteomes" id="UP000807159"/>
    </source>
</evidence>
<dbReference type="EMBL" id="JACEGQ020000002">
    <property type="protein sequence ID" value="KAH8516999.1"/>
    <property type="molecule type" value="Genomic_DNA"/>
</dbReference>
<organism evidence="1 2">
    <name type="scientific">Populus deltoides</name>
    <name type="common">Eastern poplar</name>
    <name type="synonym">Eastern cottonwood</name>
    <dbReference type="NCBI Taxonomy" id="3696"/>
    <lineage>
        <taxon>Eukaryota</taxon>
        <taxon>Viridiplantae</taxon>
        <taxon>Streptophyta</taxon>
        <taxon>Embryophyta</taxon>
        <taxon>Tracheophyta</taxon>
        <taxon>Spermatophyta</taxon>
        <taxon>Magnoliopsida</taxon>
        <taxon>eudicotyledons</taxon>
        <taxon>Gunneridae</taxon>
        <taxon>Pentapetalae</taxon>
        <taxon>rosids</taxon>
        <taxon>fabids</taxon>
        <taxon>Malpighiales</taxon>
        <taxon>Salicaceae</taxon>
        <taxon>Saliceae</taxon>
        <taxon>Populus</taxon>
    </lineage>
</organism>
<dbReference type="Proteomes" id="UP000807159">
    <property type="component" value="Chromosome 2"/>
</dbReference>
<name>A0A8T2ZI70_POPDE</name>
<gene>
    <name evidence="1" type="ORF">H0E87_005089</name>
</gene>
<dbReference type="AlphaFoldDB" id="A0A8T2ZI70"/>
<proteinExistence type="predicted"/>
<keyword evidence="2" id="KW-1185">Reference proteome</keyword>
<comment type="caution">
    <text evidence="1">The sequence shown here is derived from an EMBL/GenBank/DDBJ whole genome shotgun (WGS) entry which is preliminary data.</text>
</comment>
<sequence length="113" mass="12897">MRGGIRERHQIQKALTDHKGSPTIQDWYQLQSYRNLAFQPWWNDFSGLMGDRWIELIVTTEEDSASSLSFEGRLPITLHLSKLLIDTIIIDFLVHGSAFSPTSLAEFISAVSF</sequence>
<accession>A0A8T2ZI70</accession>
<evidence type="ECO:0000313" key="1">
    <source>
        <dbReference type="EMBL" id="KAH8516999.1"/>
    </source>
</evidence>